<keyword evidence="3" id="KW-1185">Reference proteome</keyword>
<protein>
    <recommendedName>
        <fullName evidence="4">DUF1453 family protein</fullName>
    </recommendedName>
</protein>
<dbReference type="Proteomes" id="UP000656813">
    <property type="component" value="Unassembled WGS sequence"/>
</dbReference>
<organism evidence="2 3">
    <name type="scientific">Pullulanibacillus pueri</name>
    <dbReference type="NCBI Taxonomy" id="1437324"/>
    <lineage>
        <taxon>Bacteria</taxon>
        <taxon>Bacillati</taxon>
        <taxon>Bacillota</taxon>
        <taxon>Bacilli</taxon>
        <taxon>Bacillales</taxon>
        <taxon>Sporolactobacillaceae</taxon>
        <taxon>Pullulanibacillus</taxon>
    </lineage>
</organism>
<feature type="transmembrane region" description="Helical" evidence="1">
    <location>
        <begin position="128"/>
        <end position="149"/>
    </location>
</feature>
<reference evidence="2" key="1">
    <citation type="journal article" date="2014" name="Int. J. Syst. Evol. Microbiol.">
        <title>Complete genome sequence of Corynebacterium casei LMG S-19264T (=DSM 44701T), isolated from a smear-ripened cheese.</title>
        <authorList>
            <consortium name="US DOE Joint Genome Institute (JGI-PGF)"/>
            <person name="Walter F."/>
            <person name="Albersmeier A."/>
            <person name="Kalinowski J."/>
            <person name="Ruckert C."/>
        </authorList>
    </citation>
    <scope>NUCLEOTIDE SEQUENCE</scope>
    <source>
        <strain evidence="2">CGMCC 1.12777</strain>
    </source>
</reference>
<dbReference type="InterPro" id="IPR058247">
    <property type="entry name" value="DUF1453"/>
</dbReference>
<feature type="transmembrane region" description="Helical" evidence="1">
    <location>
        <begin position="57"/>
        <end position="75"/>
    </location>
</feature>
<evidence type="ECO:0000313" key="2">
    <source>
        <dbReference type="EMBL" id="GGH84605.1"/>
    </source>
</evidence>
<feature type="transmembrane region" description="Helical" evidence="1">
    <location>
        <begin position="95"/>
        <end position="116"/>
    </location>
</feature>
<accession>A0A8J2ZYG5</accession>
<proteinExistence type="predicted"/>
<evidence type="ECO:0008006" key="4">
    <source>
        <dbReference type="Google" id="ProtNLM"/>
    </source>
</evidence>
<dbReference type="EMBL" id="BMFV01000022">
    <property type="protein sequence ID" value="GGH84605.1"/>
    <property type="molecule type" value="Genomic_DNA"/>
</dbReference>
<reference evidence="2" key="2">
    <citation type="submission" date="2020-09" db="EMBL/GenBank/DDBJ databases">
        <authorList>
            <person name="Sun Q."/>
            <person name="Zhou Y."/>
        </authorList>
    </citation>
    <scope>NUCLEOTIDE SEQUENCE</scope>
    <source>
        <strain evidence="2">CGMCC 1.12777</strain>
    </source>
</reference>
<feature type="transmembrane region" description="Helical" evidence="1">
    <location>
        <begin position="6"/>
        <end position="22"/>
    </location>
</feature>
<feature type="transmembrane region" description="Helical" evidence="1">
    <location>
        <begin position="34"/>
        <end position="51"/>
    </location>
</feature>
<keyword evidence="1" id="KW-0812">Transmembrane</keyword>
<evidence type="ECO:0000256" key="1">
    <source>
        <dbReference type="SAM" id="Phobius"/>
    </source>
</evidence>
<keyword evidence="1" id="KW-0472">Membrane</keyword>
<evidence type="ECO:0000313" key="3">
    <source>
        <dbReference type="Proteomes" id="UP000656813"/>
    </source>
</evidence>
<keyword evidence="1" id="KW-1133">Transmembrane helix</keyword>
<comment type="caution">
    <text evidence="2">The sequence shown here is derived from an EMBL/GenBank/DDBJ whole genome shotgun (WGS) entry which is preliminary data.</text>
</comment>
<gene>
    <name evidence="2" type="ORF">GCM10007096_28070</name>
</gene>
<sequence>MDLHSVFTSILMFGLVIVIISRQLKPRSLNRFRFYIMPIIAFFMAYENLPRPTVPDFQLIECLISVIIGIGFGILQARSTKVYQVNGAWVMQGDWRYLITWVALLAIRIVCMLIFNHFDHSQNKVVEWIIWIEIAVVWGVRSLMLGLRYPQIRGALARQNK</sequence>
<dbReference type="AlphaFoldDB" id="A0A8J2ZYG5"/>
<name>A0A8J2ZYG5_9BACL</name>
<dbReference type="Pfam" id="PF07301">
    <property type="entry name" value="DUF1453"/>
    <property type="match status" value="1"/>
</dbReference>
<dbReference type="RefSeq" id="WP_188498008.1">
    <property type="nucleotide sequence ID" value="NZ_BMFV01000022.1"/>
</dbReference>